<accession>W8F607</accession>
<dbReference type="STRING" id="1227739.Hsw_2441"/>
<organism evidence="1 2">
    <name type="scientific">Hymenobacter swuensis DY53</name>
    <dbReference type="NCBI Taxonomy" id="1227739"/>
    <lineage>
        <taxon>Bacteria</taxon>
        <taxon>Pseudomonadati</taxon>
        <taxon>Bacteroidota</taxon>
        <taxon>Cytophagia</taxon>
        <taxon>Cytophagales</taxon>
        <taxon>Hymenobacteraceae</taxon>
        <taxon>Hymenobacter</taxon>
    </lineage>
</organism>
<dbReference type="EMBL" id="CP007145">
    <property type="protein sequence ID" value="AHJ98036.1"/>
    <property type="molecule type" value="Genomic_DNA"/>
</dbReference>
<dbReference type="AlphaFoldDB" id="W8F607"/>
<reference evidence="1 2" key="1">
    <citation type="submission" date="2014-01" db="EMBL/GenBank/DDBJ databases">
        <title>Complete genome sequence of ionizing-radiation resistance bacterium Hymenobacter swuensis DY53.</title>
        <authorList>
            <person name="Jung J.-H."/>
            <person name="Jeong S.-W."/>
            <person name="Joe M.-H."/>
            <person name="Cho y.-j."/>
            <person name="Kim M.-K."/>
            <person name="Lim S.-Y."/>
        </authorList>
    </citation>
    <scope>NUCLEOTIDE SEQUENCE [LARGE SCALE GENOMIC DNA]</scope>
    <source>
        <strain evidence="1 2">DY53</strain>
    </source>
</reference>
<protein>
    <submittedName>
        <fullName evidence="1">Uncharacterized protein</fullName>
    </submittedName>
</protein>
<dbReference type="Proteomes" id="UP000019423">
    <property type="component" value="Chromosome"/>
</dbReference>
<sequence>MVKILPESSGYRILSQGPDGEMVFLTDSLALFIYRFLQGGVFKLIDWASELTD</sequence>
<gene>
    <name evidence="1" type="ORF">Hsw_2441</name>
</gene>
<keyword evidence="2" id="KW-1185">Reference proteome</keyword>
<dbReference type="KEGG" id="hsw:Hsw_2441"/>
<dbReference type="HOGENOM" id="CLU_3062357_0_0_10"/>
<evidence type="ECO:0000313" key="1">
    <source>
        <dbReference type="EMBL" id="AHJ98036.1"/>
    </source>
</evidence>
<name>W8F607_9BACT</name>
<evidence type="ECO:0000313" key="2">
    <source>
        <dbReference type="Proteomes" id="UP000019423"/>
    </source>
</evidence>
<proteinExistence type="predicted"/>